<dbReference type="InterPro" id="IPR011991">
    <property type="entry name" value="ArsR-like_HTH"/>
</dbReference>
<dbReference type="Gene3D" id="1.10.10.10">
    <property type="entry name" value="Winged helix-like DNA-binding domain superfamily/Winged helix DNA-binding domain"/>
    <property type="match status" value="1"/>
</dbReference>
<dbReference type="PROSITE" id="PS50995">
    <property type="entry name" value="HTH_MARR_2"/>
    <property type="match status" value="1"/>
</dbReference>
<dbReference type="InterPro" id="IPR039422">
    <property type="entry name" value="MarR/SlyA-like"/>
</dbReference>
<dbReference type="SUPFAM" id="SSF46785">
    <property type="entry name" value="Winged helix' DNA-binding domain"/>
    <property type="match status" value="1"/>
</dbReference>
<evidence type="ECO:0000313" key="2">
    <source>
        <dbReference type="EMBL" id="VTQ60967.1"/>
    </source>
</evidence>
<dbReference type="CDD" id="cd00090">
    <property type="entry name" value="HTH_ARSR"/>
    <property type="match status" value="1"/>
</dbReference>
<dbReference type="InterPro" id="IPR036390">
    <property type="entry name" value="WH_DNA-bd_sf"/>
</dbReference>
<dbReference type="GO" id="GO:0003700">
    <property type="term" value="F:DNA-binding transcription factor activity"/>
    <property type="evidence" value="ECO:0007669"/>
    <property type="project" value="InterPro"/>
</dbReference>
<evidence type="ECO:0000256" key="1">
    <source>
        <dbReference type="ARBA" id="ARBA00023125"/>
    </source>
</evidence>
<comment type="caution">
    <text evidence="2">The sequence shown here is derived from an EMBL/GenBank/DDBJ whole genome shotgun (WGS) entry which is preliminary data.</text>
</comment>
<dbReference type="RefSeq" id="WP_010738286.1">
    <property type="nucleotide sequence ID" value="NZ_CABEEP010000001.1"/>
</dbReference>
<accession>A0A7Z9ASW6</accession>
<dbReference type="AlphaFoldDB" id="A0A7Z9ASW6"/>
<protein>
    <submittedName>
        <fullName evidence="2">MarR family transcriptional regulator</fullName>
    </submittedName>
</protein>
<dbReference type="PANTHER" id="PTHR33164">
    <property type="entry name" value="TRANSCRIPTIONAL REGULATOR, MARR FAMILY"/>
    <property type="match status" value="1"/>
</dbReference>
<keyword evidence="1" id="KW-0238">DNA-binding</keyword>
<name>A0A7Z9ASW6_ENTHR</name>
<organism evidence="2 3">
    <name type="scientific">Enterococcus hirae</name>
    <dbReference type="NCBI Taxonomy" id="1354"/>
    <lineage>
        <taxon>Bacteria</taxon>
        <taxon>Bacillati</taxon>
        <taxon>Bacillota</taxon>
        <taxon>Bacilli</taxon>
        <taxon>Lactobacillales</taxon>
        <taxon>Enterococcaceae</taxon>
        <taxon>Enterococcus</taxon>
    </lineage>
</organism>
<dbReference type="GO" id="GO:0003677">
    <property type="term" value="F:DNA binding"/>
    <property type="evidence" value="ECO:0007669"/>
    <property type="project" value="UniProtKB-KW"/>
</dbReference>
<sequence length="210" mass="24223">MNNHEILENLLEIAHQPFLIFAYQVEEKTDNAFETLKILVAEDDVTAGRLAEVLDIKPSSVTQIIKKLEEAGTVMREKSATDSRVTLVKITDKGRESLQERGSISTTLKDFLFKGFAEEELAQLNTYLERMNENINRPEFQEKLAEVFGDDQRWERFNKMSAHFGRAREQMMDRSGFGGFGRGGFDRDAFDGRFDRHYGGFEGWKKGRRK</sequence>
<evidence type="ECO:0000313" key="3">
    <source>
        <dbReference type="Proteomes" id="UP000352698"/>
    </source>
</evidence>
<gene>
    <name evidence="2" type="ORF">NCTC12204_00716</name>
</gene>
<dbReference type="GO" id="GO:0006950">
    <property type="term" value="P:response to stress"/>
    <property type="evidence" value="ECO:0007669"/>
    <property type="project" value="TreeGrafter"/>
</dbReference>
<dbReference type="SMART" id="SM00347">
    <property type="entry name" value="HTH_MARR"/>
    <property type="match status" value="1"/>
</dbReference>
<dbReference type="Pfam" id="PF01047">
    <property type="entry name" value="MarR"/>
    <property type="match status" value="1"/>
</dbReference>
<dbReference type="PANTHER" id="PTHR33164:SF43">
    <property type="entry name" value="HTH-TYPE TRANSCRIPTIONAL REPRESSOR YETL"/>
    <property type="match status" value="1"/>
</dbReference>
<reference evidence="2 3" key="1">
    <citation type="submission" date="2019-05" db="EMBL/GenBank/DDBJ databases">
        <authorList>
            <consortium name="Pathogen Informatics"/>
        </authorList>
    </citation>
    <scope>NUCLEOTIDE SEQUENCE [LARGE SCALE GENOMIC DNA]</scope>
    <source>
        <strain evidence="2 3">NCTC12204</strain>
    </source>
</reference>
<dbReference type="Proteomes" id="UP000352698">
    <property type="component" value="Unassembled WGS sequence"/>
</dbReference>
<dbReference type="InterPro" id="IPR000835">
    <property type="entry name" value="HTH_MarR-typ"/>
</dbReference>
<dbReference type="InterPro" id="IPR036388">
    <property type="entry name" value="WH-like_DNA-bd_sf"/>
</dbReference>
<proteinExistence type="predicted"/>
<dbReference type="EMBL" id="CABEEP010000001">
    <property type="protein sequence ID" value="VTQ60967.1"/>
    <property type="molecule type" value="Genomic_DNA"/>
</dbReference>
<dbReference type="PRINTS" id="PR00598">
    <property type="entry name" value="HTHMARR"/>
</dbReference>